<feature type="compositionally biased region" description="Polar residues" evidence="1">
    <location>
        <begin position="227"/>
        <end position="239"/>
    </location>
</feature>
<feature type="compositionally biased region" description="Low complexity" evidence="1">
    <location>
        <begin position="140"/>
        <end position="149"/>
    </location>
</feature>
<evidence type="ECO:0000256" key="1">
    <source>
        <dbReference type="SAM" id="MobiDB-lite"/>
    </source>
</evidence>
<dbReference type="Proteomes" id="UP001180020">
    <property type="component" value="Unassembled WGS sequence"/>
</dbReference>
<gene>
    <name evidence="2" type="ORF">QJS10_CPA08g00452</name>
</gene>
<accession>A0AAV9E7F8</accession>
<feature type="compositionally biased region" description="Polar residues" evidence="1">
    <location>
        <begin position="1"/>
        <end position="12"/>
    </location>
</feature>
<reference evidence="2" key="1">
    <citation type="journal article" date="2023" name="Nat. Commun.">
        <title>Diploid and tetraploid genomes of Acorus and the evolution of monocots.</title>
        <authorList>
            <person name="Ma L."/>
            <person name="Liu K.W."/>
            <person name="Li Z."/>
            <person name="Hsiao Y.Y."/>
            <person name="Qi Y."/>
            <person name="Fu T."/>
            <person name="Tang G.D."/>
            <person name="Zhang D."/>
            <person name="Sun W.H."/>
            <person name="Liu D.K."/>
            <person name="Li Y."/>
            <person name="Chen G.Z."/>
            <person name="Liu X.D."/>
            <person name="Liao X.Y."/>
            <person name="Jiang Y.T."/>
            <person name="Yu X."/>
            <person name="Hao Y."/>
            <person name="Huang J."/>
            <person name="Zhao X.W."/>
            <person name="Ke S."/>
            <person name="Chen Y.Y."/>
            <person name="Wu W.L."/>
            <person name="Hsu J.L."/>
            <person name="Lin Y.F."/>
            <person name="Huang M.D."/>
            <person name="Li C.Y."/>
            <person name="Huang L."/>
            <person name="Wang Z.W."/>
            <person name="Zhao X."/>
            <person name="Zhong W.Y."/>
            <person name="Peng D.H."/>
            <person name="Ahmad S."/>
            <person name="Lan S."/>
            <person name="Zhang J.S."/>
            <person name="Tsai W.C."/>
            <person name="Van de Peer Y."/>
            <person name="Liu Z.J."/>
        </authorList>
    </citation>
    <scope>NUCLEOTIDE SEQUENCE</scope>
    <source>
        <strain evidence="2">CP</strain>
    </source>
</reference>
<proteinExistence type="predicted"/>
<dbReference type="EMBL" id="JAUJYO010000008">
    <property type="protein sequence ID" value="KAK1309681.1"/>
    <property type="molecule type" value="Genomic_DNA"/>
</dbReference>
<reference evidence="2" key="2">
    <citation type="submission" date="2023-06" db="EMBL/GenBank/DDBJ databases">
        <authorList>
            <person name="Ma L."/>
            <person name="Liu K.-W."/>
            <person name="Li Z."/>
            <person name="Hsiao Y.-Y."/>
            <person name="Qi Y."/>
            <person name="Fu T."/>
            <person name="Tang G."/>
            <person name="Zhang D."/>
            <person name="Sun W.-H."/>
            <person name="Liu D.-K."/>
            <person name="Li Y."/>
            <person name="Chen G.-Z."/>
            <person name="Liu X.-D."/>
            <person name="Liao X.-Y."/>
            <person name="Jiang Y.-T."/>
            <person name="Yu X."/>
            <person name="Hao Y."/>
            <person name="Huang J."/>
            <person name="Zhao X.-W."/>
            <person name="Ke S."/>
            <person name="Chen Y.-Y."/>
            <person name="Wu W.-L."/>
            <person name="Hsu J.-L."/>
            <person name="Lin Y.-F."/>
            <person name="Huang M.-D."/>
            <person name="Li C.-Y."/>
            <person name="Huang L."/>
            <person name="Wang Z.-W."/>
            <person name="Zhao X."/>
            <person name="Zhong W.-Y."/>
            <person name="Peng D.-H."/>
            <person name="Ahmad S."/>
            <person name="Lan S."/>
            <person name="Zhang J.-S."/>
            <person name="Tsai W.-C."/>
            <person name="Van De Peer Y."/>
            <person name="Liu Z.-J."/>
        </authorList>
    </citation>
    <scope>NUCLEOTIDE SEQUENCE</scope>
    <source>
        <strain evidence="2">CP</strain>
        <tissue evidence="2">Leaves</tissue>
    </source>
</reference>
<comment type="caution">
    <text evidence="2">The sequence shown here is derived from an EMBL/GenBank/DDBJ whole genome shotgun (WGS) entry which is preliminary data.</text>
</comment>
<feature type="compositionally biased region" description="Polar residues" evidence="1">
    <location>
        <begin position="103"/>
        <end position="113"/>
    </location>
</feature>
<dbReference type="AlphaFoldDB" id="A0AAV9E7F8"/>
<feature type="compositionally biased region" description="Polar residues" evidence="1">
    <location>
        <begin position="61"/>
        <end position="78"/>
    </location>
</feature>
<feature type="region of interest" description="Disordered" evidence="1">
    <location>
        <begin position="219"/>
        <end position="239"/>
    </location>
</feature>
<protein>
    <submittedName>
        <fullName evidence="2">Uncharacterized protein</fullName>
    </submittedName>
</protein>
<sequence length="358" mass="40029">MKTQKEPTLSTTAKDDDKGIVEPMSTTGETTLKEEQWHIVPPRRHPRSIRANLAQQEDIKTQNSPNGNSHLPVKSSQRMSKDTPSVAGKTSDKYIEPVKPGPSSEQKSYSQLSVLARQGPMPPRQENTHTMIPRHRSSQRPRSSPIVQPTHMLENSNALSGDKNATMNKGKAFLLPPPTVDAQNNPKGTNRPTPLSLPLPTTQTGEALMVVERAVDRASKKRGIESTGPQQNSNSWTQKGYETIKNPVQIRVEALLNHSWAQSTLDEENTIHNQSMECETYDQPEDQLDNSGNGSHKMPYISFRNKAQPTRGVTKGKVRHGLGSYWTVLLPMSSGRNYFLWRSCKCFQDTIRITPLYS</sequence>
<name>A0AAV9E7F8_ACOCL</name>
<evidence type="ECO:0000313" key="2">
    <source>
        <dbReference type="EMBL" id="KAK1309681.1"/>
    </source>
</evidence>
<keyword evidence="3" id="KW-1185">Reference proteome</keyword>
<organism evidence="2 3">
    <name type="scientific">Acorus calamus</name>
    <name type="common">Sweet flag</name>
    <dbReference type="NCBI Taxonomy" id="4465"/>
    <lineage>
        <taxon>Eukaryota</taxon>
        <taxon>Viridiplantae</taxon>
        <taxon>Streptophyta</taxon>
        <taxon>Embryophyta</taxon>
        <taxon>Tracheophyta</taxon>
        <taxon>Spermatophyta</taxon>
        <taxon>Magnoliopsida</taxon>
        <taxon>Liliopsida</taxon>
        <taxon>Acoraceae</taxon>
        <taxon>Acorus</taxon>
    </lineage>
</organism>
<evidence type="ECO:0000313" key="3">
    <source>
        <dbReference type="Proteomes" id="UP001180020"/>
    </source>
</evidence>
<feature type="region of interest" description="Disordered" evidence="1">
    <location>
        <begin position="1"/>
        <end position="150"/>
    </location>
</feature>